<name>A0A5K7Z9E8_9BACT</name>
<accession>A0A5K7Z9E8</accession>
<gene>
    <name evidence="1" type="ORF">DSCW_05240</name>
</gene>
<evidence type="ECO:0000313" key="1">
    <source>
        <dbReference type="EMBL" id="BBO73107.1"/>
    </source>
</evidence>
<dbReference type="Proteomes" id="UP000427769">
    <property type="component" value="Chromosome"/>
</dbReference>
<sequence length="52" mass="5852">MLFKPKIDKTVISVPAIWMDNAVRNYMITIGILQCGIIAIRKSFGINIAEPF</sequence>
<dbReference type="KEGG" id="dwd:DSCW_05240"/>
<protein>
    <submittedName>
        <fullName evidence="1">Uncharacterized protein</fullName>
    </submittedName>
</protein>
<dbReference type="EMBL" id="AP021875">
    <property type="protein sequence ID" value="BBO73107.1"/>
    <property type="molecule type" value="Genomic_DNA"/>
</dbReference>
<reference evidence="1 2" key="1">
    <citation type="submission" date="2019-11" db="EMBL/GenBank/DDBJ databases">
        <title>Comparative genomics of hydrocarbon-degrading Desulfosarcina strains.</title>
        <authorList>
            <person name="Watanabe M."/>
            <person name="Kojima H."/>
            <person name="Fukui M."/>
        </authorList>
    </citation>
    <scope>NUCLEOTIDE SEQUENCE [LARGE SCALE GENOMIC DNA]</scope>
    <source>
        <strain evidence="1 2">PP31</strain>
    </source>
</reference>
<evidence type="ECO:0000313" key="2">
    <source>
        <dbReference type="Proteomes" id="UP000427769"/>
    </source>
</evidence>
<dbReference type="AlphaFoldDB" id="A0A5K7Z9E8"/>
<organism evidence="1 2">
    <name type="scientific">Desulfosarcina widdelii</name>
    <dbReference type="NCBI Taxonomy" id="947919"/>
    <lineage>
        <taxon>Bacteria</taxon>
        <taxon>Pseudomonadati</taxon>
        <taxon>Thermodesulfobacteriota</taxon>
        <taxon>Desulfobacteria</taxon>
        <taxon>Desulfobacterales</taxon>
        <taxon>Desulfosarcinaceae</taxon>
        <taxon>Desulfosarcina</taxon>
    </lineage>
</organism>
<proteinExistence type="predicted"/>
<keyword evidence="2" id="KW-1185">Reference proteome</keyword>